<evidence type="ECO:0000256" key="1">
    <source>
        <dbReference type="ARBA" id="ARBA00008591"/>
    </source>
</evidence>
<dbReference type="Proteomes" id="UP000318661">
    <property type="component" value="Unassembled WGS sequence"/>
</dbReference>
<dbReference type="InterPro" id="IPR052912">
    <property type="entry name" value="UPF0111_domain"/>
</dbReference>
<dbReference type="InterPro" id="IPR018445">
    <property type="entry name" value="Put_Phosphate_transp_reg"/>
</dbReference>
<comment type="caution">
    <text evidence="4">The sequence shown here is derived from an EMBL/GenBank/DDBJ whole genome shotgun (WGS) entry which is preliminary data.</text>
</comment>
<sequence>MFRLLPKEETFFELLNQAAQNVLQAARLLKQFLDDYRDVERKAEEIKAVEEKGDELTHAIIDRLNRTFITPFDREDIFTLAKSLDDVLDWIEASSARMAVYKIPHATSEAAELGHIVVSECEAVVEAIASLRNLDRLAGPLREINRLENLADHVQRDAIAKLFSSNGNPIEVMKWKEIYETLEEATDQGEHVAHVLEGIYAKHK</sequence>
<dbReference type="Pfam" id="PF01865">
    <property type="entry name" value="PhoU_div"/>
    <property type="match status" value="1"/>
</dbReference>
<dbReference type="EMBL" id="VBAJ01000138">
    <property type="protein sequence ID" value="TMJ07959.1"/>
    <property type="molecule type" value="Genomic_DNA"/>
</dbReference>
<evidence type="ECO:0000313" key="3">
    <source>
        <dbReference type="EMBL" id="TMJ07959.1"/>
    </source>
</evidence>
<comment type="similarity">
    <text evidence="1">Belongs to the UPF0111 family.</text>
</comment>
<dbReference type="Proteomes" id="UP000315217">
    <property type="component" value="Unassembled WGS sequence"/>
</dbReference>
<evidence type="ECO:0000313" key="6">
    <source>
        <dbReference type="Proteomes" id="UP000318661"/>
    </source>
</evidence>
<feature type="coiled-coil region" evidence="2">
    <location>
        <begin position="29"/>
        <end position="59"/>
    </location>
</feature>
<keyword evidence="2" id="KW-0175">Coiled coil</keyword>
<dbReference type="PANTHER" id="PTHR37298">
    <property type="entry name" value="UPF0111 PROTEIN YKAA"/>
    <property type="match status" value="1"/>
</dbReference>
<protein>
    <submittedName>
        <fullName evidence="4">DUF47 domain-containing protein</fullName>
    </submittedName>
</protein>
<name>A0A537LNF9_9BACT</name>
<reference evidence="5 6" key="1">
    <citation type="journal article" date="2019" name="Nat. Microbiol.">
        <title>Mediterranean grassland soil C-N compound turnover is dependent on rainfall and depth, and is mediated by genomically divergent microorganisms.</title>
        <authorList>
            <person name="Diamond S."/>
            <person name="Andeer P.F."/>
            <person name="Li Z."/>
            <person name="Crits-Christoph A."/>
            <person name="Burstein D."/>
            <person name="Anantharaman K."/>
            <person name="Lane K.R."/>
            <person name="Thomas B.C."/>
            <person name="Pan C."/>
            <person name="Northen T.R."/>
            <person name="Banfield J.F."/>
        </authorList>
    </citation>
    <scope>NUCLEOTIDE SEQUENCE [LARGE SCALE GENOMIC DNA]</scope>
    <source>
        <strain evidence="4">NP_1</strain>
        <strain evidence="3">NP_2</strain>
    </source>
</reference>
<dbReference type="InterPro" id="IPR038078">
    <property type="entry name" value="PhoU-like_sf"/>
</dbReference>
<evidence type="ECO:0000256" key="2">
    <source>
        <dbReference type="SAM" id="Coils"/>
    </source>
</evidence>
<dbReference type="EMBL" id="VBAI01000158">
    <property type="protein sequence ID" value="TMJ09482.1"/>
    <property type="molecule type" value="Genomic_DNA"/>
</dbReference>
<evidence type="ECO:0000313" key="4">
    <source>
        <dbReference type="EMBL" id="TMJ09482.1"/>
    </source>
</evidence>
<accession>A0A537LNF9</accession>
<gene>
    <name evidence="4" type="ORF">E6G98_09415</name>
    <name evidence="3" type="ORF">E6G99_05350</name>
</gene>
<dbReference type="AlphaFoldDB" id="A0A537LNF9"/>
<dbReference type="Gene3D" id="1.20.58.220">
    <property type="entry name" value="Phosphate transport system protein phou homolog 2, domain 2"/>
    <property type="match status" value="1"/>
</dbReference>
<evidence type="ECO:0000313" key="5">
    <source>
        <dbReference type="Proteomes" id="UP000315217"/>
    </source>
</evidence>
<organism evidence="4 5">
    <name type="scientific">Candidatus Segetimicrobium genomatis</name>
    <dbReference type="NCBI Taxonomy" id="2569760"/>
    <lineage>
        <taxon>Bacteria</taxon>
        <taxon>Bacillati</taxon>
        <taxon>Candidatus Sysuimicrobiota</taxon>
        <taxon>Candidatus Sysuimicrobiia</taxon>
        <taxon>Candidatus Sysuimicrobiales</taxon>
        <taxon>Candidatus Segetimicrobiaceae</taxon>
        <taxon>Candidatus Segetimicrobium</taxon>
    </lineage>
</organism>
<dbReference type="PANTHER" id="PTHR37298:SF1">
    <property type="entry name" value="UPF0111 PROTEIN YKAA"/>
    <property type="match status" value="1"/>
</dbReference>
<proteinExistence type="inferred from homology"/>